<feature type="domain" description="Enoyl reductase (ER)" evidence="1">
    <location>
        <begin position="10"/>
        <end position="298"/>
    </location>
</feature>
<dbReference type="PANTHER" id="PTHR43482">
    <property type="entry name" value="PROTEIN AST1-RELATED"/>
    <property type="match status" value="1"/>
</dbReference>
<dbReference type="InterPro" id="IPR036291">
    <property type="entry name" value="NAD(P)-bd_dom_sf"/>
</dbReference>
<dbReference type="GO" id="GO:0016491">
    <property type="term" value="F:oxidoreductase activity"/>
    <property type="evidence" value="ECO:0007669"/>
    <property type="project" value="InterPro"/>
</dbReference>
<dbReference type="Pfam" id="PF13602">
    <property type="entry name" value="ADH_zinc_N_2"/>
    <property type="match status" value="1"/>
</dbReference>
<dbReference type="EMBL" id="CAACXN010000015">
    <property type="protein sequence ID" value="VEW14225.1"/>
    <property type="molecule type" value="Genomic_DNA"/>
</dbReference>
<reference evidence="2 3" key="1">
    <citation type="submission" date="2019-02" db="EMBL/GenBank/DDBJ databases">
        <authorList>
            <consortium name="Pathogen Informatics"/>
        </authorList>
    </citation>
    <scope>NUCLEOTIDE SEQUENCE [LARGE SCALE GENOMIC DNA]</scope>
    <source>
        <strain evidence="2 3">3012STDY7078520</strain>
    </source>
</reference>
<dbReference type="Pfam" id="PF08240">
    <property type="entry name" value="ADH_N"/>
    <property type="match status" value="1"/>
</dbReference>
<dbReference type="SUPFAM" id="SSF51735">
    <property type="entry name" value="NAD(P)-binding Rossmann-fold domains"/>
    <property type="match status" value="1"/>
</dbReference>
<dbReference type="RefSeq" id="WP_190247084.1">
    <property type="nucleotide sequence ID" value="NZ_CAACXN010000015.1"/>
</dbReference>
<evidence type="ECO:0000259" key="1">
    <source>
        <dbReference type="SMART" id="SM00829"/>
    </source>
</evidence>
<organism evidence="2 3">
    <name type="scientific">Brevibacterium casei</name>
    <dbReference type="NCBI Taxonomy" id="33889"/>
    <lineage>
        <taxon>Bacteria</taxon>
        <taxon>Bacillati</taxon>
        <taxon>Actinomycetota</taxon>
        <taxon>Actinomycetes</taxon>
        <taxon>Micrococcales</taxon>
        <taxon>Brevibacteriaceae</taxon>
        <taxon>Brevibacterium</taxon>
    </lineage>
</organism>
<evidence type="ECO:0000313" key="2">
    <source>
        <dbReference type="EMBL" id="VEW14225.1"/>
    </source>
</evidence>
<dbReference type="SMART" id="SM00829">
    <property type="entry name" value="PKS_ER"/>
    <property type="match status" value="1"/>
</dbReference>
<dbReference type="SUPFAM" id="SSF50129">
    <property type="entry name" value="GroES-like"/>
    <property type="match status" value="1"/>
</dbReference>
<accession>A0A449D9J4</accession>
<protein>
    <submittedName>
        <fullName evidence="2">Zinc-type alcohol dehydrogenase-like protein SA1988</fullName>
    </submittedName>
</protein>
<sequence>MKTAAITTYGDPDVLTIIDALIPEPGPSEALVAVVASTINPVDVKTRTPGTPQQVCRFPAVLGWDVAGIVITAPAGSGWTPGDRVIAMHPPQPDSTGSWQQYAAIPAGALAPAPETVDLKTAATLPLAALTADQALTRLDLGDDEQLLVTGAAGAVGGIAVQLAAHAGIRAAGLVSRPEHEAAVLDLGAASAHSNPVSAGEFDAIFDTAGVFDHPHLLREGGKLVTVSDDTIPDALEQRATSAEHNYVRHGPQRLRELAALVDEGRLTLRVAEQYPLASITQANRRAETGGLLGKIVITM</sequence>
<dbReference type="CDD" id="cd05289">
    <property type="entry name" value="MDR_like_2"/>
    <property type="match status" value="1"/>
</dbReference>
<dbReference type="Proteomes" id="UP000386281">
    <property type="component" value="Unassembled WGS sequence"/>
</dbReference>
<dbReference type="InterPro" id="IPR013154">
    <property type="entry name" value="ADH-like_N"/>
</dbReference>
<dbReference type="InterPro" id="IPR052585">
    <property type="entry name" value="Lipid_raft_assoc_Zn_ADH"/>
</dbReference>
<dbReference type="PANTHER" id="PTHR43482:SF1">
    <property type="entry name" value="PROTEIN AST1-RELATED"/>
    <property type="match status" value="1"/>
</dbReference>
<gene>
    <name evidence="2" type="ORF">NCTC12391_02371</name>
</gene>
<dbReference type="Gene3D" id="3.90.180.10">
    <property type="entry name" value="Medium-chain alcohol dehydrogenases, catalytic domain"/>
    <property type="match status" value="1"/>
</dbReference>
<evidence type="ECO:0000313" key="3">
    <source>
        <dbReference type="Proteomes" id="UP000386281"/>
    </source>
</evidence>
<dbReference type="InterPro" id="IPR020843">
    <property type="entry name" value="ER"/>
</dbReference>
<name>A0A449D9J4_9MICO</name>
<proteinExistence type="predicted"/>
<dbReference type="Gene3D" id="3.40.50.720">
    <property type="entry name" value="NAD(P)-binding Rossmann-like Domain"/>
    <property type="match status" value="1"/>
</dbReference>
<dbReference type="InterPro" id="IPR011032">
    <property type="entry name" value="GroES-like_sf"/>
</dbReference>
<dbReference type="AlphaFoldDB" id="A0A449D9J4"/>